<dbReference type="PANTHER" id="PTHR19328">
    <property type="entry name" value="HEDGEHOG-INTERACTING PROTEIN"/>
    <property type="match status" value="1"/>
</dbReference>
<gene>
    <name evidence="4" type="ORF">KTO63_18300</name>
</gene>
<evidence type="ECO:0000259" key="2">
    <source>
        <dbReference type="Pfam" id="PF07995"/>
    </source>
</evidence>
<feature type="chain" id="PRO_5039491827" evidence="1">
    <location>
        <begin position="28"/>
        <end position="590"/>
    </location>
</feature>
<comment type="caution">
    <text evidence="4">The sequence shown here is derived from an EMBL/GenBank/DDBJ whole genome shotgun (WGS) entry which is preliminary data.</text>
</comment>
<dbReference type="Pfam" id="PF07995">
    <property type="entry name" value="GSDH"/>
    <property type="match status" value="1"/>
</dbReference>
<dbReference type="InterPro" id="IPR026444">
    <property type="entry name" value="Secre_tail"/>
</dbReference>
<dbReference type="Proteomes" id="UP000812270">
    <property type="component" value="Unassembled WGS sequence"/>
</dbReference>
<evidence type="ECO:0000259" key="3">
    <source>
        <dbReference type="Pfam" id="PF18962"/>
    </source>
</evidence>
<keyword evidence="1" id="KW-0732">Signal</keyword>
<feature type="domain" description="Secretion system C-terminal sorting" evidence="3">
    <location>
        <begin position="515"/>
        <end position="589"/>
    </location>
</feature>
<sequence length="590" mass="64885">MQKLKSGFIIKSLLQILAVVFAIPALGQSSTETWNDQQFKLDILPHQMNYPWEITYGPDDSLWITETKGYVITKMHPGNGGYRSLKDLNSFKKYNPSTVGIGPQGGLMGMALHPQLLSGKPYVYVAMVYDYLPNTGTPNNSSCGTGMCYYRTMVLRFTYNTATKSLSTKADTLIANLPGSNDHNSGRLAIGPAPNYYVFYTIGDMGAGQFNNASRTNNAQDTTVYEGKVLRFNSEPDSDADDVTDPYNQWIPNDNPFASPSSGNRLAIYSYGHRNAQGLVWAKVNGVDKLYSSEHGDKSDDEVNDIQMGHNYGWPKVAGMPDNNYSSLDAYPNNNKLANKNINYREDTFAVNHDLTRPLFVLFNAAASNIKADGTNIYTWQTVAPSSIDYYGSGIIPGWKNSLLVTSLKYGMYRLKLKTAGDFVDSTITPNLVDTLPYLHGYRMRDLAIAPTGDTLFFIADNTGNTSGPTGGFDGSGSSNTTLGGGKVIRLVYLTTLPKKDPDPFKPFQESFTKIYPNPASSYLNVQTKPGIKKPLLIQLFDMNGRRIVETTTSQDNITLDVSKVAAGMYFLKVSNGYGALVTTDKVVIN</sequence>
<accession>A0A9E2SFA0</accession>
<reference evidence="4" key="1">
    <citation type="submission" date="2021-06" db="EMBL/GenBank/DDBJ databases">
        <authorList>
            <person name="Huq M.A."/>
        </authorList>
    </citation>
    <scope>NUCLEOTIDE SEQUENCE</scope>
    <source>
        <strain evidence="4">MAH-26</strain>
    </source>
</reference>
<dbReference type="InterPro" id="IPR012938">
    <property type="entry name" value="Glc/Sorbosone_DH"/>
</dbReference>
<dbReference type="NCBIfam" id="TIGR04183">
    <property type="entry name" value="Por_Secre_tail"/>
    <property type="match status" value="1"/>
</dbReference>
<dbReference type="PANTHER" id="PTHR19328:SF13">
    <property type="entry name" value="HIPL1 PROTEIN"/>
    <property type="match status" value="1"/>
</dbReference>
<name>A0A9E2SFA0_9BACT</name>
<organism evidence="4 5">
    <name type="scientific">Pinibacter aurantiacus</name>
    <dbReference type="NCBI Taxonomy" id="2851599"/>
    <lineage>
        <taxon>Bacteria</taxon>
        <taxon>Pseudomonadati</taxon>
        <taxon>Bacteroidota</taxon>
        <taxon>Chitinophagia</taxon>
        <taxon>Chitinophagales</taxon>
        <taxon>Chitinophagaceae</taxon>
        <taxon>Pinibacter</taxon>
    </lineage>
</organism>
<evidence type="ECO:0000313" key="5">
    <source>
        <dbReference type="Proteomes" id="UP000812270"/>
    </source>
</evidence>
<feature type="signal peptide" evidence="1">
    <location>
        <begin position="1"/>
        <end position="27"/>
    </location>
</feature>
<dbReference type="RefSeq" id="WP_217793015.1">
    <property type="nucleotide sequence ID" value="NZ_JAHSPG010000014.1"/>
</dbReference>
<protein>
    <submittedName>
        <fullName evidence="4">PQQ-dependent sugar dehydrogenase</fullName>
    </submittedName>
</protein>
<keyword evidence="5" id="KW-1185">Reference proteome</keyword>
<proteinExistence type="predicted"/>
<evidence type="ECO:0000313" key="4">
    <source>
        <dbReference type="EMBL" id="MBV4359125.1"/>
    </source>
</evidence>
<dbReference type="Pfam" id="PF18962">
    <property type="entry name" value="Por_Secre_tail"/>
    <property type="match status" value="1"/>
</dbReference>
<dbReference type="EMBL" id="JAHSPG010000014">
    <property type="protein sequence ID" value="MBV4359125.1"/>
    <property type="molecule type" value="Genomic_DNA"/>
</dbReference>
<feature type="domain" description="Glucose/Sorbosone dehydrogenase" evidence="2">
    <location>
        <begin position="49"/>
        <end position="319"/>
    </location>
</feature>
<dbReference type="AlphaFoldDB" id="A0A9E2SFA0"/>
<evidence type="ECO:0000256" key="1">
    <source>
        <dbReference type="SAM" id="SignalP"/>
    </source>
</evidence>